<dbReference type="InterPro" id="IPR015102">
    <property type="entry name" value="Tscrpt_reg_HTH_FeoC"/>
</dbReference>
<dbReference type="Proteomes" id="UP000215134">
    <property type="component" value="Chromosome 1"/>
</dbReference>
<feature type="domain" description="Transcriptional regulator HTH-type FeoC" evidence="9">
    <location>
        <begin position="4"/>
        <end position="67"/>
    </location>
</feature>
<keyword evidence="5 8" id="KW-0805">Transcription regulation</keyword>
<dbReference type="AlphaFoldDB" id="A0A240CCT0"/>
<dbReference type="EMBL" id="LT906479">
    <property type="protein sequence ID" value="SNW05861.1"/>
    <property type="molecule type" value="Genomic_DNA"/>
</dbReference>
<evidence type="ECO:0000256" key="4">
    <source>
        <dbReference type="ARBA" id="ARBA00023014"/>
    </source>
</evidence>
<dbReference type="GeneID" id="75029708"/>
<keyword evidence="4 8" id="KW-0411">Iron-sulfur</keyword>
<dbReference type="HAMAP" id="MF_01586">
    <property type="entry name" value="FeoC"/>
    <property type="match status" value="1"/>
</dbReference>
<comment type="function">
    <text evidence="8">May function as a transcriptional regulator that controls feoABC expression.</text>
</comment>
<feature type="binding site" evidence="8">
    <location>
        <position position="61"/>
    </location>
    <ligand>
        <name>iron-sulfur cluster</name>
        <dbReference type="ChEBI" id="CHEBI:30408"/>
    </ligand>
</feature>
<keyword evidence="11" id="KW-1185">Reference proteome</keyword>
<keyword evidence="3 8" id="KW-0408">Iron</keyword>
<dbReference type="InterPro" id="IPR036390">
    <property type="entry name" value="WH_DNA-bd_sf"/>
</dbReference>
<comment type="similarity">
    <text evidence="8">Belongs to the FeoC family.</text>
</comment>
<proteinExistence type="inferred from homology"/>
<evidence type="ECO:0000256" key="8">
    <source>
        <dbReference type="HAMAP-Rule" id="MF_01586"/>
    </source>
</evidence>
<keyword evidence="2 8" id="KW-0479">Metal-binding</keyword>
<sequence length="79" mass="8395">MAGLLQVRDALALHGSAQPQQLSRLLATPLPLVQAMLERLTAMGKVERIEQEDGACLSGSCKSCPQGRGCGTVTYRLKA</sequence>
<keyword evidence="6 8" id="KW-0238">DNA-binding</keyword>
<evidence type="ECO:0000256" key="3">
    <source>
        <dbReference type="ARBA" id="ARBA00023004"/>
    </source>
</evidence>
<feature type="binding site" evidence="8">
    <location>
        <position position="70"/>
    </location>
    <ligand>
        <name>iron-sulfur cluster</name>
        <dbReference type="ChEBI" id="CHEBI:30408"/>
    </ligand>
</feature>
<gene>
    <name evidence="8 10" type="primary">feoC</name>
    <name evidence="10" type="ORF">SAMEA4384070_04587</name>
</gene>
<dbReference type="STRING" id="1411141.GCA_001590885_03577"/>
<evidence type="ECO:0000256" key="1">
    <source>
        <dbReference type="ARBA" id="ARBA00022491"/>
    </source>
</evidence>
<keyword evidence="7 8" id="KW-0804">Transcription</keyword>
<feature type="binding site" evidence="8">
    <location>
        <position position="64"/>
    </location>
    <ligand>
        <name>iron-sulfur cluster</name>
        <dbReference type="ChEBI" id="CHEBI:30408"/>
    </ligand>
</feature>
<evidence type="ECO:0000313" key="11">
    <source>
        <dbReference type="Proteomes" id="UP000215134"/>
    </source>
</evidence>
<protein>
    <recommendedName>
        <fullName evidence="8">Probable [Fe-S]-dependent transcriptional repressor</fullName>
    </recommendedName>
</protein>
<dbReference type="Gene3D" id="1.10.10.10">
    <property type="entry name" value="Winged helix-like DNA-binding domain superfamily/Winged helix DNA-binding domain"/>
    <property type="match status" value="1"/>
</dbReference>
<evidence type="ECO:0000256" key="5">
    <source>
        <dbReference type="ARBA" id="ARBA00023015"/>
    </source>
</evidence>
<dbReference type="InterPro" id="IPR023732">
    <property type="entry name" value="FeoC"/>
</dbReference>
<evidence type="ECO:0000256" key="7">
    <source>
        <dbReference type="ARBA" id="ARBA00023163"/>
    </source>
</evidence>
<dbReference type="GO" id="GO:0005506">
    <property type="term" value="F:iron ion binding"/>
    <property type="evidence" value="ECO:0007669"/>
    <property type="project" value="UniProtKB-UniRule"/>
</dbReference>
<dbReference type="SUPFAM" id="SSF46785">
    <property type="entry name" value="Winged helix' DNA-binding domain"/>
    <property type="match status" value="1"/>
</dbReference>
<evidence type="ECO:0000259" key="9">
    <source>
        <dbReference type="Pfam" id="PF09012"/>
    </source>
</evidence>
<dbReference type="InterPro" id="IPR036388">
    <property type="entry name" value="WH-like_DNA-bd_sf"/>
</dbReference>
<dbReference type="GO" id="GO:0051536">
    <property type="term" value="F:iron-sulfur cluster binding"/>
    <property type="evidence" value="ECO:0007669"/>
    <property type="project" value="UniProtKB-KW"/>
</dbReference>
<dbReference type="KEGG" id="sfj:SAMEA4384070_4587"/>
<accession>A0A240CCT0</accession>
<dbReference type="Pfam" id="PF09012">
    <property type="entry name" value="FeoC"/>
    <property type="match status" value="1"/>
</dbReference>
<evidence type="ECO:0000313" key="10">
    <source>
        <dbReference type="EMBL" id="SNW05861.1"/>
    </source>
</evidence>
<keyword evidence="1 8" id="KW-0678">Repressor</keyword>
<name>A0A240CCT0_SERFI</name>
<reference evidence="10 11" key="1">
    <citation type="submission" date="2017-06" db="EMBL/GenBank/DDBJ databases">
        <authorList>
            <consortium name="Pathogen Informatics"/>
        </authorList>
    </citation>
    <scope>NUCLEOTIDE SEQUENCE [LARGE SCALE GENOMIC DNA]</scope>
    <source>
        <strain evidence="10 11">NCTC12148</strain>
    </source>
</reference>
<evidence type="ECO:0000256" key="2">
    <source>
        <dbReference type="ARBA" id="ARBA00022723"/>
    </source>
</evidence>
<dbReference type="RefSeq" id="WP_061798990.1">
    <property type="nucleotide sequence ID" value="NZ_CABITV010000013.1"/>
</dbReference>
<evidence type="ECO:0000256" key="6">
    <source>
        <dbReference type="ARBA" id="ARBA00023125"/>
    </source>
</evidence>
<dbReference type="GO" id="GO:0003677">
    <property type="term" value="F:DNA binding"/>
    <property type="evidence" value="ECO:0007669"/>
    <property type="project" value="UniProtKB-KW"/>
</dbReference>
<feature type="binding site" evidence="8">
    <location>
        <position position="56"/>
    </location>
    <ligand>
        <name>iron-sulfur cluster</name>
        <dbReference type="ChEBI" id="CHEBI:30408"/>
    </ligand>
</feature>
<dbReference type="OrthoDB" id="6903254at2"/>
<organism evidence="10 11">
    <name type="scientific">Serratia ficaria</name>
    <dbReference type="NCBI Taxonomy" id="61651"/>
    <lineage>
        <taxon>Bacteria</taxon>
        <taxon>Pseudomonadati</taxon>
        <taxon>Pseudomonadota</taxon>
        <taxon>Gammaproteobacteria</taxon>
        <taxon>Enterobacterales</taxon>
        <taxon>Yersiniaceae</taxon>
        <taxon>Serratia</taxon>
    </lineage>
</organism>